<dbReference type="OrthoDB" id="6156215at2759"/>
<accession>A0A6J8EV87</accession>
<evidence type="ECO:0000313" key="3">
    <source>
        <dbReference type="Proteomes" id="UP000507470"/>
    </source>
</evidence>
<dbReference type="EMBL" id="CACVKT020010040">
    <property type="protein sequence ID" value="CAC5424488.1"/>
    <property type="molecule type" value="Genomic_DNA"/>
</dbReference>
<keyword evidence="1" id="KW-0472">Membrane</keyword>
<keyword evidence="3" id="KW-1185">Reference proteome</keyword>
<protein>
    <submittedName>
        <fullName evidence="2">Uncharacterized protein</fullName>
    </submittedName>
</protein>
<keyword evidence="1" id="KW-0812">Transmembrane</keyword>
<evidence type="ECO:0000313" key="2">
    <source>
        <dbReference type="EMBL" id="CAC5424488.1"/>
    </source>
</evidence>
<gene>
    <name evidence="2" type="ORF">MCOR_56388</name>
</gene>
<evidence type="ECO:0000256" key="1">
    <source>
        <dbReference type="SAM" id="Phobius"/>
    </source>
</evidence>
<proteinExistence type="predicted"/>
<reference evidence="2 3" key="1">
    <citation type="submission" date="2020-06" db="EMBL/GenBank/DDBJ databases">
        <authorList>
            <person name="Li R."/>
            <person name="Bekaert M."/>
        </authorList>
    </citation>
    <scope>NUCLEOTIDE SEQUENCE [LARGE SCALE GENOMIC DNA]</scope>
    <source>
        <strain evidence="3">wild</strain>
    </source>
</reference>
<dbReference type="Proteomes" id="UP000507470">
    <property type="component" value="Unassembled WGS sequence"/>
</dbReference>
<keyword evidence="1" id="KW-1133">Transmembrane helix</keyword>
<name>A0A6J8EV87_MYTCO</name>
<sequence length="471" mass="52979">MLHVLPTLCIDNVIQQPNGLTWFDASHKCGDNGLEFDEKILMNIKRLREGNREFWFGMAMYRLRTPWIQIIGCYRVDESTTNKYPSLVLCQSSCNSSTFFGYNNFSKACICLSEATDNRINITTCNIRNSSDVYFVYKKYKGNDIEGSGSCAILFCKDGKTKLNATNCQTRGNQIATVCDDNTKAISKSYTESMNLCFARNKLLLHPGTSCRHRNNSIGFYAWSNVFRAEMGVKLTKEEAGSSKPLKCLSGIIDASNNHKYLNIIAKNCSTKLKWAVCRNENQNVTGSFTKSDSSMEKEFDDLTLLKYIGPIVGGVLAIAVTSVVAVLIVRRRRKNDPLEKIDDTKPTECSNAKQGISLHAYIDSNGRKDYTRNSFGMEVIKSAYEGVEEQEQKHTTYCEIGDTYMESSIEEYDTSNNVNRRKQSAHGNLYDTAADIRDPIDPTYNTLERSPNVDNNVYVHSLPSGKSESD</sequence>
<dbReference type="AlphaFoldDB" id="A0A6J8EV87"/>
<feature type="transmembrane region" description="Helical" evidence="1">
    <location>
        <begin position="308"/>
        <end position="330"/>
    </location>
</feature>
<organism evidence="2 3">
    <name type="scientific">Mytilus coruscus</name>
    <name type="common">Sea mussel</name>
    <dbReference type="NCBI Taxonomy" id="42192"/>
    <lineage>
        <taxon>Eukaryota</taxon>
        <taxon>Metazoa</taxon>
        <taxon>Spiralia</taxon>
        <taxon>Lophotrochozoa</taxon>
        <taxon>Mollusca</taxon>
        <taxon>Bivalvia</taxon>
        <taxon>Autobranchia</taxon>
        <taxon>Pteriomorphia</taxon>
        <taxon>Mytilida</taxon>
        <taxon>Mytiloidea</taxon>
        <taxon>Mytilidae</taxon>
        <taxon>Mytilinae</taxon>
        <taxon>Mytilus</taxon>
    </lineage>
</organism>